<evidence type="ECO:0000256" key="1">
    <source>
        <dbReference type="ARBA" id="ARBA00001933"/>
    </source>
</evidence>
<evidence type="ECO:0000259" key="4">
    <source>
        <dbReference type="Pfam" id="PF00291"/>
    </source>
</evidence>
<dbReference type="SUPFAM" id="SSF53686">
    <property type="entry name" value="Tryptophan synthase beta subunit-like PLP-dependent enzymes"/>
    <property type="match status" value="1"/>
</dbReference>
<evidence type="ECO:0000256" key="2">
    <source>
        <dbReference type="ARBA" id="ARBA00022898"/>
    </source>
</evidence>
<comment type="cofactor">
    <cofactor evidence="1">
        <name>pyridoxal 5'-phosphate</name>
        <dbReference type="ChEBI" id="CHEBI:597326"/>
    </cofactor>
</comment>
<dbReference type="Pfam" id="PF00291">
    <property type="entry name" value="PALP"/>
    <property type="match status" value="1"/>
</dbReference>
<dbReference type="InterPro" id="IPR001926">
    <property type="entry name" value="TrpB-like_PALP"/>
</dbReference>
<dbReference type="Proteomes" id="UP001499938">
    <property type="component" value="Unassembled WGS sequence"/>
</dbReference>
<organism evidence="5 6">
    <name type="scientific">Nostocoides veronense</name>
    <dbReference type="NCBI Taxonomy" id="330836"/>
    <lineage>
        <taxon>Bacteria</taxon>
        <taxon>Bacillati</taxon>
        <taxon>Actinomycetota</taxon>
        <taxon>Actinomycetes</taxon>
        <taxon>Micrococcales</taxon>
        <taxon>Intrasporangiaceae</taxon>
        <taxon>Nostocoides</taxon>
    </lineage>
</organism>
<gene>
    <name evidence="5" type="ORF">GCM10009811_24810</name>
</gene>
<feature type="region of interest" description="Disordered" evidence="3">
    <location>
        <begin position="1"/>
        <end position="31"/>
    </location>
</feature>
<feature type="compositionally biased region" description="Polar residues" evidence="3">
    <location>
        <begin position="1"/>
        <end position="10"/>
    </location>
</feature>
<protein>
    <recommendedName>
        <fullName evidence="4">Tryptophan synthase beta chain-like PALP domain-containing protein</fullName>
    </recommendedName>
</protein>
<evidence type="ECO:0000313" key="5">
    <source>
        <dbReference type="EMBL" id="GAA1799959.1"/>
    </source>
</evidence>
<dbReference type="PANTHER" id="PTHR42937:SF1">
    <property type="entry name" value="DIAMINOPROPIONATE AMMONIA-LYASE"/>
    <property type="match status" value="1"/>
</dbReference>
<comment type="caution">
    <text evidence="5">The sequence shown here is derived from an EMBL/GenBank/DDBJ whole genome shotgun (WGS) entry which is preliminary data.</text>
</comment>
<keyword evidence="6" id="KW-1185">Reference proteome</keyword>
<evidence type="ECO:0000313" key="6">
    <source>
        <dbReference type="Proteomes" id="UP001499938"/>
    </source>
</evidence>
<dbReference type="Gene3D" id="3.40.50.1100">
    <property type="match status" value="2"/>
</dbReference>
<feature type="domain" description="Tryptophan synthase beta chain-like PALP" evidence="4">
    <location>
        <begin position="41"/>
        <end position="340"/>
    </location>
</feature>
<dbReference type="NCBIfam" id="NF006058">
    <property type="entry name" value="PRK08206.1"/>
    <property type="match status" value="1"/>
</dbReference>
<proteinExistence type="predicted"/>
<accession>A0ABN2LUS4</accession>
<dbReference type="InterPro" id="IPR036052">
    <property type="entry name" value="TrpB-like_PALP_sf"/>
</dbReference>
<keyword evidence="2" id="KW-0663">Pyridoxal phosphate</keyword>
<dbReference type="PANTHER" id="PTHR42937">
    <property type="match status" value="1"/>
</dbReference>
<name>A0ABN2LUS4_9MICO</name>
<dbReference type="EMBL" id="BAAAPO010000039">
    <property type="protein sequence ID" value="GAA1799959.1"/>
    <property type="molecule type" value="Genomic_DNA"/>
</dbReference>
<sequence length="362" mass="36802">MTMTTDSTPRSGAHHHRAGARDWTAPPPRSSARAFHRTLHGYAPTRLAALPEAARDLGLARVLVKDETSRLGLPAFKVLGASWAVHQALSALEAAGEPRPPRLTTATDGNHGRALARTGALLGISAKIFIPDGVHPQAADAIRAEGAEVVATGLDYDGAVAAATAYAHETGALLVQDTAWPGYEEIPAWIVEGYRTLVEEVDEQLAADGHAPDLVVIPVGVGSLAQGVIEHYRTPGRAARPALLAVEPVAAACVLVSRQAGEPLSVATTATTMAGLNCGTPSSAAWPALSGGLDAVVSVTDSDARAAQAILRDAGIDAGPCGAAPLAGLLAMAATGALTDLDLPTEATVVLLCTEGAAANPA</sequence>
<evidence type="ECO:0000256" key="3">
    <source>
        <dbReference type="SAM" id="MobiDB-lite"/>
    </source>
</evidence>
<reference evidence="5 6" key="1">
    <citation type="journal article" date="2019" name="Int. J. Syst. Evol. Microbiol.">
        <title>The Global Catalogue of Microorganisms (GCM) 10K type strain sequencing project: providing services to taxonomists for standard genome sequencing and annotation.</title>
        <authorList>
            <consortium name="The Broad Institute Genomics Platform"/>
            <consortium name="The Broad Institute Genome Sequencing Center for Infectious Disease"/>
            <person name="Wu L."/>
            <person name="Ma J."/>
        </authorList>
    </citation>
    <scope>NUCLEOTIDE SEQUENCE [LARGE SCALE GENOMIC DNA]</scope>
    <source>
        <strain evidence="5 6">JCM 15592</strain>
    </source>
</reference>